<evidence type="ECO:0000256" key="2">
    <source>
        <dbReference type="SAM" id="Phobius"/>
    </source>
</evidence>
<evidence type="ECO:0000256" key="3">
    <source>
        <dbReference type="SAM" id="SignalP"/>
    </source>
</evidence>
<keyword evidence="2" id="KW-0812">Transmembrane</keyword>
<reference evidence="4" key="1">
    <citation type="submission" date="2021-01" db="EMBL/GenBank/DDBJ databases">
        <authorList>
            <person name="Corre E."/>
            <person name="Pelletier E."/>
            <person name="Niang G."/>
            <person name="Scheremetjew M."/>
            <person name="Finn R."/>
            <person name="Kale V."/>
            <person name="Holt S."/>
            <person name="Cochrane G."/>
            <person name="Meng A."/>
            <person name="Brown T."/>
            <person name="Cohen L."/>
        </authorList>
    </citation>
    <scope>NUCLEOTIDE SEQUENCE</scope>
    <source>
        <strain evidence="4">10249 10 AB</strain>
    </source>
</reference>
<feature type="region of interest" description="Disordered" evidence="1">
    <location>
        <begin position="27"/>
        <end position="48"/>
    </location>
</feature>
<feature type="compositionally biased region" description="Polar residues" evidence="1">
    <location>
        <begin position="27"/>
        <end position="36"/>
    </location>
</feature>
<feature type="compositionally biased region" description="Basic and acidic residues" evidence="1">
    <location>
        <begin position="91"/>
        <end position="103"/>
    </location>
</feature>
<proteinExistence type="predicted"/>
<organism evidence="4">
    <name type="scientific">Pseudo-nitzschia australis</name>
    <dbReference type="NCBI Taxonomy" id="44445"/>
    <lineage>
        <taxon>Eukaryota</taxon>
        <taxon>Sar</taxon>
        <taxon>Stramenopiles</taxon>
        <taxon>Ochrophyta</taxon>
        <taxon>Bacillariophyta</taxon>
        <taxon>Bacillariophyceae</taxon>
        <taxon>Bacillariophycidae</taxon>
        <taxon>Bacillariales</taxon>
        <taxon>Bacillariaceae</taxon>
        <taxon>Pseudo-nitzschia</taxon>
    </lineage>
</organism>
<feature type="chain" id="PRO_5031443315" description="Secreted protein" evidence="3">
    <location>
        <begin position="31"/>
        <end position="183"/>
    </location>
</feature>
<keyword evidence="2" id="KW-0472">Membrane</keyword>
<accession>A0A7S4ARV1</accession>
<keyword evidence="3" id="KW-0732">Signal</keyword>
<gene>
    <name evidence="4" type="ORF">PAUS00366_LOCUS17574</name>
</gene>
<evidence type="ECO:0000313" key="4">
    <source>
        <dbReference type="EMBL" id="CAE0724817.1"/>
    </source>
</evidence>
<protein>
    <recommendedName>
        <fullName evidence="5">Secreted protein</fullName>
    </recommendedName>
</protein>
<name>A0A7S4ARV1_9STRA</name>
<feature type="signal peptide" evidence="3">
    <location>
        <begin position="1"/>
        <end position="30"/>
    </location>
</feature>
<feature type="transmembrane region" description="Helical" evidence="2">
    <location>
        <begin position="160"/>
        <end position="180"/>
    </location>
</feature>
<feature type="region of interest" description="Disordered" evidence="1">
    <location>
        <begin position="83"/>
        <end position="103"/>
    </location>
</feature>
<keyword evidence="2" id="KW-1133">Transmembrane helix</keyword>
<evidence type="ECO:0000256" key="1">
    <source>
        <dbReference type="SAM" id="MobiDB-lite"/>
    </source>
</evidence>
<dbReference type="AlphaFoldDB" id="A0A7S4ARV1"/>
<evidence type="ECO:0008006" key="5">
    <source>
        <dbReference type="Google" id="ProtNLM"/>
    </source>
</evidence>
<sequence>MFLRDQATRKRLPLLLLLMMTSLRQQQARAARTTPTSSKKQLQQQQQSQSGPPYVYVACQIKTIHFDKADRYFMVERYDNGQMQRGSRGRRSGDESRPEQQDRNHQWCRGFSCSSLSLPSLLCSSFDGRKAVQLVTLHDAYLREKCCFRYFIPRDYHCRFAVVMVPMVLIEDVLALLLMIRVC</sequence>
<feature type="compositionally biased region" description="Low complexity" evidence="1">
    <location>
        <begin position="37"/>
        <end position="48"/>
    </location>
</feature>
<dbReference type="EMBL" id="HBIX01025616">
    <property type="protein sequence ID" value="CAE0724817.1"/>
    <property type="molecule type" value="Transcribed_RNA"/>
</dbReference>